<sequence length="215" mass="23137">MSTAPSNGLSDITPEPPSSDPDDHHHIMADIPNPRGPVVNCVPTPISPLPTPYGIAEPTRSNVPAEHRLRSPRAASSAGGRRHLNTSAALRPASQVITRLIPRPRHVIDTATDRTHQARARNSPTAVPHWPRISAEQTIAHLPYNLVRQLGLDSVDVELVDRLIDVALECSSHGLGPTRTLGWDHRASQCPPAATKPLLMTSALMSAAESLATRQ</sequence>
<keyword evidence="3" id="KW-1185">Reference proteome</keyword>
<feature type="region of interest" description="Disordered" evidence="1">
    <location>
        <begin position="1"/>
        <end position="36"/>
    </location>
</feature>
<proteinExistence type="predicted"/>
<feature type="region of interest" description="Disordered" evidence="1">
    <location>
        <begin position="55"/>
        <end position="86"/>
    </location>
</feature>
<accession>A0A5B0QF14</accession>
<dbReference type="Proteomes" id="UP000324748">
    <property type="component" value="Unassembled WGS sequence"/>
</dbReference>
<name>A0A5B0QF14_PUCGR</name>
<evidence type="ECO:0000313" key="2">
    <source>
        <dbReference type="EMBL" id="KAA1111797.1"/>
    </source>
</evidence>
<comment type="caution">
    <text evidence="2">The sequence shown here is derived from an EMBL/GenBank/DDBJ whole genome shotgun (WGS) entry which is preliminary data.</text>
</comment>
<reference evidence="2 3" key="1">
    <citation type="submission" date="2019-05" db="EMBL/GenBank/DDBJ databases">
        <title>Emergence of the Ug99 lineage of the wheat stem rust pathogen through somatic hybridization.</title>
        <authorList>
            <person name="Li F."/>
            <person name="Upadhyaya N.M."/>
            <person name="Sperschneider J."/>
            <person name="Matny O."/>
            <person name="Nguyen-Phuc H."/>
            <person name="Mago R."/>
            <person name="Raley C."/>
            <person name="Miller M.E."/>
            <person name="Silverstein K.A.T."/>
            <person name="Henningsen E."/>
            <person name="Hirsch C.D."/>
            <person name="Visser B."/>
            <person name="Pretorius Z.A."/>
            <person name="Steffenson B.J."/>
            <person name="Schwessinger B."/>
            <person name="Dodds P.N."/>
            <person name="Figueroa M."/>
        </authorList>
    </citation>
    <scope>NUCLEOTIDE SEQUENCE [LARGE SCALE GENOMIC DNA]</scope>
    <source>
        <strain evidence="2">21-0</strain>
    </source>
</reference>
<feature type="compositionally biased region" description="Polar residues" evidence="1">
    <location>
        <begin position="1"/>
        <end position="10"/>
    </location>
</feature>
<organism evidence="2 3">
    <name type="scientific">Puccinia graminis f. sp. tritici</name>
    <dbReference type="NCBI Taxonomy" id="56615"/>
    <lineage>
        <taxon>Eukaryota</taxon>
        <taxon>Fungi</taxon>
        <taxon>Dikarya</taxon>
        <taxon>Basidiomycota</taxon>
        <taxon>Pucciniomycotina</taxon>
        <taxon>Pucciniomycetes</taxon>
        <taxon>Pucciniales</taxon>
        <taxon>Pucciniaceae</taxon>
        <taxon>Puccinia</taxon>
    </lineage>
</organism>
<evidence type="ECO:0000313" key="3">
    <source>
        <dbReference type="Proteomes" id="UP000324748"/>
    </source>
</evidence>
<dbReference type="AlphaFoldDB" id="A0A5B0QF14"/>
<evidence type="ECO:0000256" key="1">
    <source>
        <dbReference type="SAM" id="MobiDB-lite"/>
    </source>
</evidence>
<protein>
    <submittedName>
        <fullName evidence="2">Uncharacterized protein</fullName>
    </submittedName>
</protein>
<dbReference type="EMBL" id="VSWC01000016">
    <property type="protein sequence ID" value="KAA1111797.1"/>
    <property type="molecule type" value="Genomic_DNA"/>
</dbReference>
<gene>
    <name evidence="2" type="ORF">PGT21_012584</name>
</gene>